<dbReference type="RefSeq" id="XP_018266861.1">
    <property type="nucleotide sequence ID" value="XM_018404207.1"/>
</dbReference>
<sequence length="503" mass="54296">MTNLYNQIVLLAVSVGSFNYGFSFGVASVVLGLGGFLEYFDVSLAGDNPSYASSMQGAIVGIFFAGGFFGSFLFAWLADRVGRRRALDVVGLFALIGCVLSAASVHIGMLLIGRILSGIAGGGLNVIPPMFQSEISVAEHRGRNVGLHGFMFVFGLAAANWGGLGAYFAVNTTFQWRLLLALQAVPTIILLALRFWLPETPRWLIMNGRSDQALDTLRKLHDDGSEIGHRTAEYEQNSIIAQVELDSRQNTSWKSLLIRPSTRRRLLLGIFLMFLQQSTGQNVLYGFQINTLSTLGLTEWQPLLVVAFYVSWAATLNLVGGFMLDRFGRRTMLLVGLAGSTLATSIHTPLAIIYGGTSNKAGAGAAVAFLFLFITFFAPGIDVTSYVYGAEIFPTYMRARGLSVTIATYFAFAALYISVSSKASARIGAKFNIVFIGLSTINLIVGYFVLPETKGLSLEEMGVLFGEDGEVAHVETGSSPTGPMTPSKLEDVNVQVQPTGEEK</sequence>
<dbReference type="Pfam" id="PF00083">
    <property type="entry name" value="Sugar_tr"/>
    <property type="match status" value="1"/>
</dbReference>
<evidence type="ECO:0000313" key="11">
    <source>
        <dbReference type="EMBL" id="OBR89019.1"/>
    </source>
</evidence>
<evidence type="ECO:0000256" key="1">
    <source>
        <dbReference type="ARBA" id="ARBA00004141"/>
    </source>
</evidence>
<dbReference type="AlphaFoldDB" id="A0A1A6AG34"/>
<dbReference type="InterPro" id="IPR036259">
    <property type="entry name" value="MFS_trans_sf"/>
</dbReference>
<dbReference type="PANTHER" id="PTHR48022">
    <property type="entry name" value="PLASTIDIC GLUCOSE TRANSPORTER 4"/>
    <property type="match status" value="1"/>
</dbReference>
<feature type="transmembrane region" description="Helical" evidence="9">
    <location>
        <begin position="57"/>
        <end position="77"/>
    </location>
</feature>
<reference evidence="11" key="1">
    <citation type="submission" date="2013-07" db="EMBL/GenBank/DDBJ databases">
        <title>The Genome Sequence of Cryptococcus dejecticola CBS10117.</title>
        <authorList>
            <consortium name="The Broad Institute Genome Sequencing Platform"/>
            <person name="Cuomo C."/>
            <person name="Litvintseva A."/>
            <person name="Chen Y."/>
            <person name="Heitman J."/>
            <person name="Sun S."/>
            <person name="Springer D."/>
            <person name="Dromer F."/>
            <person name="Young S.K."/>
            <person name="Zeng Q."/>
            <person name="Gargeya S."/>
            <person name="Fitzgerald M."/>
            <person name="Abouelleil A."/>
            <person name="Alvarado L."/>
            <person name="Berlin A.M."/>
            <person name="Chapman S.B."/>
            <person name="Dewar J."/>
            <person name="Goldberg J."/>
            <person name="Griggs A."/>
            <person name="Gujja S."/>
            <person name="Hansen M."/>
            <person name="Howarth C."/>
            <person name="Imamovic A."/>
            <person name="Larimer J."/>
            <person name="McCowan C."/>
            <person name="Murphy C."/>
            <person name="Pearson M."/>
            <person name="Priest M."/>
            <person name="Roberts A."/>
            <person name="Saif S."/>
            <person name="Shea T."/>
            <person name="Sykes S."/>
            <person name="Wortman J."/>
            <person name="Nusbaum C."/>
            <person name="Birren B."/>
        </authorList>
    </citation>
    <scope>NUCLEOTIDE SEQUENCE [LARGE SCALE GENOMIC DNA]</scope>
    <source>
        <strain evidence="11">CBS 10117</strain>
    </source>
</reference>
<dbReference type="EMBL" id="KI894027">
    <property type="protein sequence ID" value="OBR89019.1"/>
    <property type="molecule type" value="Genomic_DNA"/>
</dbReference>
<feature type="transmembrane region" description="Helical" evidence="9">
    <location>
        <begin position="300"/>
        <end position="320"/>
    </location>
</feature>
<dbReference type="PROSITE" id="PS00217">
    <property type="entry name" value="SUGAR_TRANSPORT_2"/>
    <property type="match status" value="1"/>
</dbReference>
<evidence type="ECO:0000259" key="10">
    <source>
        <dbReference type="PROSITE" id="PS50850"/>
    </source>
</evidence>
<feature type="transmembrane region" description="Helical" evidence="9">
    <location>
        <begin position="9"/>
        <end position="37"/>
    </location>
</feature>
<evidence type="ECO:0000256" key="2">
    <source>
        <dbReference type="ARBA" id="ARBA00010992"/>
    </source>
</evidence>
<keyword evidence="5 9" id="KW-1133">Transmembrane helix</keyword>
<feature type="transmembrane region" description="Helical" evidence="9">
    <location>
        <begin position="176"/>
        <end position="197"/>
    </location>
</feature>
<dbReference type="NCBIfam" id="TIGR00879">
    <property type="entry name" value="SP"/>
    <property type="match status" value="1"/>
</dbReference>
<feature type="transmembrane region" description="Helical" evidence="9">
    <location>
        <begin position="431"/>
        <end position="450"/>
    </location>
</feature>
<dbReference type="KEGG" id="kdj:28964540"/>
<organism evidence="11">
    <name type="scientific">Kwoniella dejecticola CBS 10117</name>
    <dbReference type="NCBI Taxonomy" id="1296121"/>
    <lineage>
        <taxon>Eukaryota</taxon>
        <taxon>Fungi</taxon>
        <taxon>Dikarya</taxon>
        <taxon>Basidiomycota</taxon>
        <taxon>Agaricomycotina</taxon>
        <taxon>Tremellomycetes</taxon>
        <taxon>Tremellales</taxon>
        <taxon>Cryptococcaceae</taxon>
        <taxon>Kwoniella</taxon>
    </lineage>
</organism>
<dbReference type="PROSITE" id="PS00216">
    <property type="entry name" value="SUGAR_TRANSPORT_1"/>
    <property type="match status" value="1"/>
</dbReference>
<dbReference type="Proteomes" id="UP000078595">
    <property type="component" value="Chromosome 1"/>
</dbReference>
<dbReference type="GO" id="GO:0016020">
    <property type="term" value="C:membrane"/>
    <property type="evidence" value="ECO:0007669"/>
    <property type="project" value="UniProtKB-SubCell"/>
</dbReference>
<proteinExistence type="inferred from homology"/>
<dbReference type="Gene3D" id="1.20.1250.20">
    <property type="entry name" value="MFS general substrate transporter like domains"/>
    <property type="match status" value="1"/>
</dbReference>
<dbReference type="GeneID" id="28964540"/>
<feature type="transmembrane region" description="Helical" evidence="9">
    <location>
        <begin position="89"/>
        <end position="109"/>
    </location>
</feature>
<dbReference type="InterPro" id="IPR020846">
    <property type="entry name" value="MFS_dom"/>
</dbReference>
<dbReference type="GO" id="GO:0005351">
    <property type="term" value="F:carbohydrate:proton symporter activity"/>
    <property type="evidence" value="ECO:0007669"/>
    <property type="project" value="TreeGrafter"/>
</dbReference>
<protein>
    <recommendedName>
        <fullName evidence="10">Major facilitator superfamily (MFS) profile domain-containing protein</fullName>
    </recommendedName>
</protein>
<evidence type="ECO:0000256" key="7">
    <source>
        <dbReference type="ARBA" id="ARBA00049119"/>
    </source>
</evidence>
<feature type="transmembrane region" description="Helical" evidence="9">
    <location>
        <begin position="145"/>
        <end position="170"/>
    </location>
</feature>
<keyword evidence="4 9" id="KW-0812">Transmembrane</keyword>
<gene>
    <name evidence="11" type="ORF">I303_00841</name>
    <name evidence="12" type="ORF">I303_100839</name>
</gene>
<evidence type="ECO:0000256" key="5">
    <source>
        <dbReference type="ARBA" id="ARBA00022989"/>
    </source>
</evidence>
<dbReference type="PANTHER" id="PTHR48022:SF11">
    <property type="entry name" value="MONOSACCHARIDE TRANSPORTER (HXT8), PUTATIVE (AFU_ORTHOLOGUE AFUA_2G08120)-RELATED"/>
    <property type="match status" value="1"/>
</dbReference>
<feature type="transmembrane region" description="Helical" evidence="9">
    <location>
        <begin position="332"/>
        <end position="354"/>
    </location>
</feature>
<reference evidence="12" key="2">
    <citation type="submission" date="2013-07" db="EMBL/GenBank/DDBJ databases">
        <authorList>
            <consortium name="The Broad Institute Genome Sequencing Platform"/>
            <person name="Cuomo C."/>
            <person name="Litvintseva A."/>
            <person name="Chen Y."/>
            <person name="Heitman J."/>
            <person name="Sun S."/>
            <person name="Springer D."/>
            <person name="Dromer F."/>
            <person name="Young S.K."/>
            <person name="Zeng Q."/>
            <person name="Gargeya S."/>
            <person name="Fitzgerald M."/>
            <person name="Abouelleil A."/>
            <person name="Alvarado L."/>
            <person name="Berlin A.M."/>
            <person name="Chapman S.B."/>
            <person name="Dewar J."/>
            <person name="Goldberg J."/>
            <person name="Griggs A."/>
            <person name="Gujja S."/>
            <person name="Hansen M."/>
            <person name="Howarth C."/>
            <person name="Imamovic A."/>
            <person name="Larimer J."/>
            <person name="McCowan C."/>
            <person name="Murphy C."/>
            <person name="Pearson M."/>
            <person name="Priest M."/>
            <person name="Roberts A."/>
            <person name="Saif S."/>
            <person name="Shea T."/>
            <person name="Sykes S."/>
            <person name="Wortman J."/>
            <person name="Nusbaum C."/>
            <person name="Birren B."/>
        </authorList>
    </citation>
    <scope>NUCLEOTIDE SEQUENCE</scope>
    <source>
        <strain evidence="12">CBS 10117</strain>
    </source>
</reference>
<feature type="transmembrane region" description="Helical" evidence="9">
    <location>
        <begin position="401"/>
        <end position="419"/>
    </location>
</feature>
<dbReference type="PROSITE" id="PS50850">
    <property type="entry name" value="MFS"/>
    <property type="match status" value="1"/>
</dbReference>
<keyword evidence="6 9" id="KW-0472">Membrane</keyword>
<accession>A0A1A6AG34</accession>
<dbReference type="InterPro" id="IPR005829">
    <property type="entry name" value="Sugar_transporter_CS"/>
</dbReference>
<dbReference type="VEuPathDB" id="FungiDB:I303_00841"/>
<dbReference type="InterPro" id="IPR005828">
    <property type="entry name" value="MFS_sugar_transport-like"/>
</dbReference>
<comment type="catalytic activity">
    <reaction evidence="7">
        <text>myo-inositol(out) + H(+)(out) = myo-inositol(in) + H(+)(in)</text>
        <dbReference type="Rhea" id="RHEA:60364"/>
        <dbReference type="ChEBI" id="CHEBI:15378"/>
        <dbReference type="ChEBI" id="CHEBI:17268"/>
    </reaction>
</comment>
<name>A0A1A6AG34_9TREE</name>
<dbReference type="SUPFAM" id="SSF103473">
    <property type="entry name" value="MFS general substrate transporter"/>
    <property type="match status" value="1"/>
</dbReference>
<feature type="domain" description="Major facilitator superfamily (MFS) profile" evidence="10">
    <location>
        <begin position="9"/>
        <end position="454"/>
    </location>
</feature>
<reference evidence="12" key="3">
    <citation type="submission" date="2024-02" db="EMBL/GenBank/DDBJ databases">
        <title>Comparative genomics of Cryptococcus and Kwoniella reveals pathogenesis evolution and contrasting modes of karyotype evolution via chromosome fusion or intercentromeric recombination.</title>
        <authorList>
            <person name="Coelho M.A."/>
            <person name="David-Palma M."/>
            <person name="Shea T."/>
            <person name="Bowers K."/>
            <person name="McGinley-Smith S."/>
            <person name="Mohammad A.W."/>
            <person name="Gnirke A."/>
            <person name="Yurkov A.M."/>
            <person name="Nowrousian M."/>
            <person name="Sun S."/>
            <person name="Cuomo C.A."/>
            <person name="Heitman J."/>
        </authorList>
    </citation>
    <scope>NUCLEOTIDE SEQUENCE</scope>
    <source>
        <strain evidence="12">CBS 10117</strain>
    </source>
</reference>
<dbReference type="EMBL" id="CP144530">
    <property type="protein sequence ID" value="WWC58299.1"/>
    <property type="molecule type" value="Genomic_DNA"/>
</dbReference>
<dbReference type="InterPro" id="IPR003663">
    <property type="entry name" value="Sugar/inositol_transpt"/>
</dbReference>
<keyword evidence="3 8" id="KW-0813">Transport</keyword>
<evidence type="ECO:0000313" key="12">
    <source>
        <dbReference type="EMBL" id="WWC58299.1"/>
    </source>
</evidence>
<keyword evidence="13" id="KW-1185">Reference proteome</keyword>
<evidence type="ECO:0000256" key="6">
    <source>
        <dbReference type="ARBA" id="ARBA00023136"/>
    </source>
</evidence>
<dbReference type="PRINTS" id="PR00171">
    <property type="entry name" value="SUGRTRNSPORT"/>
</dbReference>
<feature type="transmembrane region" description="Helical" evidence="9">
    <location>
        <begin position="366"/>
        <end position="389"/>
    </location>
</feature>
<evidence type="ECO:0000313" key="13">
    <source>
        <dbReference type="Proteomes" id="UP000078595"/>
    </source>
</evidence>
<evidence type="ECO:0000256" key="4">
    <source>
        <dbReference type="ARBA" id="ARBA00022692"/>
    </source>
</evidence>
<evidence type="ECO:0000256" key="8">
    <source>
        <dbReference type="RuleBase" id="RU003346"/>
    </source>
</evidence>
<dbReference type="InterPro" id="IPR050360">
    <property type="entry name" value="MFS_Sugar_Transporters"/>
</dbReference>
<comment type="similarity">
    <text evidence="2 8">Belongs to the major facilitator superfamily. Sugar transporter (TC 2.A.1.1) family.</text>
</comment>
<evidence type="ECO:0000256" key="3">
    <source>
        <dbReference type="ARBA" id="ARBA00022448"/>
    </source>
</evidence>
<evidence type="ECO:0000256" key="9">
    <source>
        <dbReference type="SAM" id="Phobius"/>
    </source>
</evidence>
<dbReference type="OrthoDB" id="6133115at2759"/>
<comment type="subcellular location">
    <subcellularLocation>
        <location evidence="1">Membrane</location>
        <topology evidence="1">Multi-pass membrane protein</topology>
    </subcellularLocation>
</comment>